<dbReference type="HOGENOM" id="CLU_042941_2_3_1"/>
<dbReference type="GO" id="GO:0043386">
    <property type="term" value="P:mycotoxin biosynthetic process"/>
    <property type="evidence" value="ECO:0007669"/>
    <property type="project" value="InterPro"/>
</dbReference>
<comment type="similarity">
    <text evidence="2">Belongs to the ustYa family.</text>
</comment>
<comment type="pathway">
    <text evidence="1">Mycotoxin biosynthesis.</text>
</comment>
<protein>
    <recommendedName>
        <fullName evidence="6">Tat pathway signal sequence</fullName>
    </recommendedName>
</protein>
<dbReference type="Proteomes" id="UP000039046">
    <property type="component" value="Unassembled WGS sequence"/>
</dbReference>
<gene>
    <name evidence="4" type="ORF">VHEMI03053</name>
</gene>
<proteinExistence type="inferred from homology"/>
<evidence type="ECO:0000313" key="5">
    <source>
        <dbReference type="Proteomes" id="UP000039046"/>
    </source>
</evidence>
<dbReference type="PANTHER" id="PTHR33365">
    <property type="entry name" value="YALI0B05434P"/>
    <property type="match status" value="1"/>
</dbReference>
<name>A0A0A1TCA6_9HYPO</name>
<evidence type="ECO:0000313" key="4">
    <source>
        <dbReference type="EMBL" id="CEJ83019.1"/>
    </source>
</evidence>
<dbReference type="EMBL" id="CDHN01000001">
    <property type="protein sequence ID" value="CEJ83019.1"/>
    <property type="molecule type" value="Genomic_DNA"/>
</dbReference>
<dbReference type="AlphaFoldDB" id="A0A0A1TCA6"/>
<reference evidence="4 5" key="1">
    <citation type="journal article" date="2015" name="Genome Announc.">
        <title>Draft Genome Sequence and Gene Annotation of the Entomopathogenic Fungus Verticillium hemipterigenum.</title>
        <authorList>
            <person name="Horn F."/>
            <person name="Habel A."/>
            <person name="Scharf D.H."/>
            <person name="Dworschak J."/>
            <person name="Brakhage A.A."/>
            <person name="Guthke R."/>
            <person name="Hertweck C."/>
            <person name="Linde J."/>
        </authorList>
    </citation>
    <scope>NUCLEOTIDE SEQUENCE [LARGE SCALE GENOMIC DNA]</scope>
</reference>
<keyword evidence="5" id="KW-1185">Reference proteome</keyword>
<evidence type="ECO:0000256" key="1">
    <source>
        <dbReference type="ARBA" id="ARBA00004685"/>
    </source>
</evidence>
<dbReference type="OrthoDB" id="3687641at2759"/>
<dbReference type="InterPro" id="IPR021765">
    <property type="entry name" value="UstYa-like"/>
</dbReference>
<feature type="region of interest" description="Disordered" evidence="3">
    <location>
        <begin position="240"/>
        <end position="260"/>
    </location>
</feature>
<dbReference type="PANTHER" id="PTHR33365:SF4">
    <property type="entry name" value="CYCLOCHLOROTINE BIOSYNTHESIS PROTEIN O"/>
    <property type="match status" value="1"/>
</dbReference>
<accession>A0A0A1TCA6</accession>
<evidence type="ECO:0000256" key="2">
    <source>
        <dbReference type="ARBA" id="ARBA00035112"/>
    </source>
</evidence>
<evidence type="ECO:0000256" key="3">
    <source>
        <dbReference type="SAM" id="MobiDB-lite"/>
    </source>
</evidence>
<evidence type="ECO:0008006" key="6">
    <source>
        <dbReference type="Google" id="ProtNLM"/>
    </source>
</evidence>
<sequence length="281" mass="32208">MSQENLMKGYPASRPPTPIILQHRQAVRDATLPWRLATVAFAISTLVLFLKSIELSPNTDFKLFATDLGALQSVIRLEETVFDGALLYNQTGQLIIETYKDANVWVGTPTPEMDRLWDHLESASTILLEGDEADSVRDETTLIRGYWKAGLDVFHQLHCLNMLRKQLYPDYYTPKEEGDVNTMHWEHCLNYIRQAIMCNADVTPVTETWYETAELWAPDFKVMHTCKNFPAIMEWALERSPKARANQPPGKEVATDETLDMRGEQLRLHNEHTKGTSHHSH</sequence>
<dbReference type="STRING" id="1531966.A0A0A1TCA6"/>
<dbReference type="Pfam" id="PF11807">
    <property type="entry name" value="UstYa"/>
    <property type="match status" value="1"/>
</dbReference>
<organism evidence="4 5">
    <name type="scientific">[Torrubiella] hemipterigena</name>
    <dbReference type="NCBI Taxonomy" id="1531966"/>
    <lineage>
        <taxon>Eukaryota</taxon>
        <taxon>Fungi</taxon>
        <taxon>Dikarya</taxon>
        <taxon>Ascomycota</taxon>
        <taxon>Pezizomycotina</taxon>
        <taxon>Sordariomycetes</taxon>
        <taxon>Hypocreomycetidae</taxon>
        <taxon>Hypocreales</taxon>
        <taxon>Clavicipitaceae</taxon>
        <taxon>Clavicipitaceae incertae sedis</taxon>
        <taxon>'Torrubiella' clade</taxon>
    </lineage>
</organism>